<dbReference type="OrthoDB" id="5519795at2"/>
<name>A0A3A8IXE3_9BACT</name>
<dbReference type="EMBL" id="RAVZ01000100">
    <property type="protein sequence ID" value="RKG87276.1"/>
    <property type="molecule type" value="Genomic_DNA"/>
</dbReference>
<evidence type="ECO:0000313" key="3">
    <source>
        <dbReference type="Proteomes" id="UP000268094"/>
    </source>
</evidence>
<protein>
    <recommendedName>
        <fullName evidence="4">Metal-dependent hydrolase</fullName>
    </recommendedName>
</protein>
<feature type="transmembrane region" description="Helical" evidence="1">
    <location>
        <begin position="123"/>
        <end position="145"/>
    </location>
</feature>
<dbReference type="AlphaFoldDB" id="A0A3A8IXE3"/>
<evidence type="ECO:0000256" key="1">
    <source>
        <dbReference type="SAM" id="Phobius"/>
    </source>
</evidence>
<keyword evidence="1" id="KW-1133">Transmembrane helix</keyword>
<dbReference type="Proteomes" id="UP000268094">
    <property type="component" value="Unassembled WGS sequence"/>
</dbReference>
<feature type="transmembrane region" description="Helical" evidence="1">
    <location>
        <begin position="53"/>
        <end position="72"/>
    </location>
</feature>
<sequence length="178" mass="19812">MNPIVHAELSWLLAQGLRERRDRILVTCAGLAPDLDGLSLLAGEEFYARYHHVIFHGYVGALVTMTVCAALARRRAAVALLSVAAFHGHLLCDLAGSGPGWPIHYFWPQSLREWFWSGQWNLASWQNTLIGLAATLACLACALPFQRTVVELFSLRWDAEVTRTVRRRFSRQGATGAP</sequence>
<dbReference type="RefSeq" id="WP_120533975.1">
    <property type="nucleotide sequence ID" value="NZ_RAVZ01000100.1"/>
</dbReference>
<comment type="caution">
    <text evidence="2">The sequence shown here is derived from an EMBL/GenBank/DDBJ whole genome shotgun (WGS) entry which is preliminary data.</text>
</comment>
<feature type="transmembrane region" description="Helical" evidence="1">
    <location>
        <begin position="79"/>
        <end position="103"/>
    </location>
</feature>
<reference evidence="3" key="1">
    <citation type="submission" date="2018-09" db="EMBL/GenBank/DDBJ databases">
        <authorList>
            <person name="Livingstone P.G."/>
            <person name="Whitworth D.E."/>
        </authorList>
    </citation>
    <scope>NUCLEOTIDE SEQUENCE [LARGE SCALE GENOMIC DNA]</scope>
    <source>
        <strain evidence="3">CA054A</strain>
    </source>
</reference>
<dbReference type="InterPro" id="IPR007404">
    <property type="entry name" value="YdjM-like"/>
</dbReference>
<organism evidence="2 3">
    <name type="scientific">Corallococcus terminator</name>
    <dbReference type="NCBI Taxonomy" id="2316733"/>
    <lineage>
        <taxon>Bacteria</taxon>
        <taxon>Pseudomonadati</taxon>
        <taxon>Myxococcota</taxon>
        <taxon>Myxococcia</taxon>
        <taxon>Myxococcales</taxon>
        <taxon>Cystobacterineae</taxon>
        <taxon>Myxococcaceae</taxon>
        <taxon>Corallococcus</taxon>
    </lineage>
</organism>
<dbReference type="Pfam" id="PF04307">
    <property type="entry name" value="YdjM"/>
    <property type="match status" value="1"/>
</dbReference>
<evidence type="ECO:0000313" key="2">
    <source>
        <dbReference type="EMBL" id="RKG87276.1"/>
    </source>
</evidence>
<keyword evidence="1" id="KW-0812">Transmembrane</keyword>
<accession>A0A3A8IXE3</accession>
<evidence type="ECO:0008006" key="4">
    <source>
        <dbReference type="Google" id="ProtNLM"/>
    </source>
</evidence>
<proteinExistence type="predicted"/>
<keyword evidence="1" id="KW-0472">Membrane</keyword>
<keyword evidence="3" id="KW-1185">Reference proteome</keyword>
<gene>
    <name evidence="2" type="ORF">D7V88_16325</name>
</gene>